<evidence type="ECO:0000313" key="5">
    <source>
        <dbReference type="Proteomes" id="UP000051086"/>
    </source>
</evidence>
<evidence type="ECO:0000256" key="2">
    <source>
        <dbReference type="SAM" id="Phobius"/>
    </source>
</evidence>
<name>A0A0N7LWV9_9RHOB</name>
<dbReference type="Gene3D" id="1.10.101.10">
    <property type="entry name" value="PGBD-like superfamily/PGBD"/>
    <property type="match status" value="1"/>
</dbReference>
<keyword evidence="5" id="KW-1185">Reference proteome</keyword>
<sequence length="2798" mass="303431">MSKRTSSIKVLAESIWERGRKTRFAKVPPTGRIDIGLLLFLATIIGGGLAAAWGFGNIEETRGFFDPPIVSEVEDRRILTDYRSETSPIVDATMIGGDAVWVRENGVVQSYDVARDLVLKDNHGLQDLGFASGPTSLTAECNSPLDGDCSQANRAFLRSDKGGLAVLKRSRWTKLLDDNGWTGLNGELVEQDDLTAWGVSQDGRWVLASAGDQGLGLFDQSKGEWQKLARNLSVFEASQIVFAHQRFWLASPDGVLTFTPENRQIERAANQTGGNVLDIDRTPDGQVMVLQTGGCKTGSNCLTVSKTTRSGELSLLAGGIATDENLSDLTVFHASLQKGSPVVLGRAGVHRYDIQTRVWITLLQTPVDAFHAASDGNTIYLAAGTDFAKLSNGIFFERKQLTSKATQIQPTATGQILVLDRDGKLFDLAGEAPKLVRPVDLGAPSGVRFTAATFWNNTLIFAGPQGSLLHNPTTRRYSFDPNGWPKWKGGDAGKLVVSAPNLWLVNEAKGQAFTAEIVGDWPNKTLQFTQQMDVEQPIQSTYAQNGGVAFLTQNGKPYIIRKSQSGRPHSIFGTTSQQLSDATHLAAVSDSLFFADNKAIQRYFLQNRGWSAPISGPSDGIADLGARGAGYENLVVMSPNGTVSAPSVSDGWQYQIGSNIDASIGLSNVSDSNVNGNILWLAGDGKVQPYYLDRSRFYPALTGGRGDVRLISVNGRPLWLSGGSLFLNDRKVSQNGETVKSAWAASGEFGYMAARSNGSNYVVGVNSDLECKFLSAAAPAGAPLDTRRLADGRLLVITDKGAGLYDPILRRWLKVTGIKPQRSSYLEVVRGHLLHVVPDGSAKRFQSVLVEKIGDSQSCSDAAVEIDWDIDEPNVDVSVDVKSGAVHLLNSKNGTVGEWQNGTIQALLPQANSSDATSSFKRVYKVNNGFTFLSETALHHYNITTRNWSRQKFVGLSIKIKELDLFVSAGEPAAVTLWDTSGAIWGADVGSGELRFSKKRLPPAPQISQPSAQISDFAQSNDQTAILGRNSIEFYSGRTFRDRKIVSFSTDTSGKTLVSIGGFGGNALISGPLQQPNTINFLPQQDKIFSGSLNSTSFAYTPENDQWWLADRAHLWRLDAQLKLYKCAFTIGGSSKTHCTQVLGNPHSLERDDVIAAEEINDKWIYQSGDGLWLLDDENRNPQRLLDPEVTNSGVLFRHSNAVLFWDRQARNLYQFEAQQSRMRLMQNDVLDVANRSDKLVLTLPNGASAWRSAVIANATQLSAVTFSKDIGTEGSAGFYGLSPQGRIFRNGKEEPNSGLLRLPSSTVAIANGPAPASLGDRNIQGWWAQDQDGTIGFYWDRACVKGDLPQVDYFDAPLRHVLAEETLRCQGAMSFDLGWSDQHRLLSVEAGRDRIEFTTTAGRFAMNPDGNFTRTGDFAGRVQVSLTAKGNFTKLISRFEGKGYVSLPQLREQAGVAAVSVAGLQISFDAPIDPAKQWEAFGNDWLAWDRNSNAIKIDGTPLAPKDAFENGILLPLTKGRGAYRGKDRFAWITASGHWLVDDATRVQVVSIGSQPDVIGLAHDRFLLRSGGLDVVTGAQSNDNDTHTIAAADLTFVEALRGQKVTATLSVGGQSVNAFSSRGFQFDTRQDITQLGTQAFLLTPVGLADAESFATMLPVPRNMSAVEGQNGTMFGKTGTSWAAWDGAQWVRSDPPRWNGIVAQESGRKWHKVSGKLLISPVVASEQWRVDRNGLRFAADTLVALGYSNGEFVTVTGVGTQVARSFSGLASLSDPIVPPNGIRSIDVQTAAPNKEILWAQTANQKLVWNSRAQSWVPPKQGQKPWEYRAPFPANAPISLSFTNGSAAATIVVEANNGTTAPSPFNWRRGGVFPFDKVNGLIVADGQVLLASDFGLRRLTGQGHASGGDVIYSNAPANAPPKAWVSIGRPASTPTVVAAKAQDGSCAEFTSARTAPTGCARNHDLRQRFVIETPFWQWVKSDRKVAGMYLNRNGTELAPVTYSSRDGFAHDRLAARVRCNGVTYEAWQGRDTIATLNGLRPVALDRVSDARELYCQSETHQLGGGQRLAPGVIAVGRDQSVQLSGQSWNSVDHKAVVERSSGLLPWNSARLKMGLKRGQPQLSYFGRDQKWHPLGWSNGTADIDKLTGVTSVSAGQYALSKEGFYPISVGGGYRINPKSFDLFGATTASTGFGECVPFVIEPNDGSVQAVPKLQNGTVTVGCRNGEFFRGSLAGSRDRAAFDVLPENPLNGRVLTSNDRWQFTLSNANKYLGHVVTSFDTEPVSLSAGRYSFDDWTGFATPFAETTEVLTSGSGWWQQSKNDFSLAALSRPVAEIDPTEVISLSSDLVEGKRSLCLTLPSQKQNIFADGQRARAGECRDWLGDDRVWSWYQNDEGASAFGTARNGVTMHRALEDGRFGDLIATGAPLVAASKALEGVLVPTRAGAVELGPNGPIAHYAFDQAVTLTLDQSGAPVFVVGARSYKPYGDADLLCPAVQALPTLLEKRAEIEKITYLPHKRIQVLVITPTERIALTMACDDVVTARPWFLGVERQHTARFMAERSNLQGPEIYLSVVENRLVASDAAEKGVEQRMELSGPMVAQIAAQDADAVLLFSSTKLLRVDLDRAVSDIARAQRSVDLPRGAFAPAPQQAEPQQTQPQQAEPETQATPKIINVRPRLRPQPTVTQPKAPTPPVPSVSNSGTSKAARKDPKFDAPQTEEPDLTMQVSVFTLPSPEIAWTKQQVRDIQSALNRKGFSAGSIDGLWGQNSNSALMSWKEKNGYSPTEGLTVAQFKRLTEVSE</sequence>
<reference evidence="3 5" key="1">
    <citation type="submission" date="2015-09" db="EMBL/GenBank/DDBJ databases">
        <authorList>
            <person name="Rodrigo-Torres L."/>
            <person name="Arahal D.R."/>
        </authorList>
    </citation>
    <scope>NUCLEOTIDE SEQUENCE [LARGE SCALE GENOMIC DNA]</scope>
    <source>
        <strain evidence="3 5">CECT 5118</strain>
    </source>
</reference>
<keyword evidence="2" id="KW-0472">Membrane</keyword>
<keyword evidence="2" id="KW-1133">Transmembrane helix</keyword>
<dbReference type="InterPro" id="IPR036365">
    <property type="entry name" value="PGBD-like_sf"/>
</dbReference>
<dbReference type="Proteomes" id="UP000051086">
    <property type="component" value="Unassembled WGS sequence"/>
</dbReference>
<evidence type="ECO:0000313" key="3">
    <source>
        <dbReference type="EMBL" id="CUH70186.1"/>
    </source>
</evidence>
<dbReference type="SUPFAM" id="SSF47090">
    <property type="entry name" value="PGBD-like"/>
    <property type="match status" value="1"/>
</dbReference>
<gene>
    <name evidence="3" type="ORF">TL5118_04161</name>
    <name evidence="4" type="ORF">TL5120_01676</name>
</gene>
<proteinExistence type="predicted"/>
<dbReference type="SUPFAM" id="SSF50965">
    <property type="entry name" value="Galactose oxidase, central domain"/>
    <property type="match status" value="1"/>
</dbReference>
<evidence type="ECO:0000256" key="1">
    <source>
        <dbReference type="SAM" id="MobiDB-lite"/>
    </source>
</evidence>
<dbReference type="EMBL" id="CYSC01000027">
    <property type="protein sequence ID" value="CUH71884.1"/>
    <property type="molecule type" value="Genomic_DNA"/>
</dbReference>
<dbReference type="InterPro" id="IPR036366">
    <property type="entry name" value="PGBDSf"/>
</dbReference>
<feature type="transmembrane region" description="Helical" evidence="2">
    <location>
        <begin position="35"/>
        <end position="55"/>
    </location>
</feature>
<evidence type="ECO:0000313" key="6">
    <source>
        <dbReference type="Proteomes" id="UP000051887"/>
    </source>
</evidence>
<dbReference type="InterPro" id="IPR011043">
    <property type="entry name" value="Gal_Oxase/kelch_b-propeller"/>
</dbReference>
<feature type="compositionally biased region" description="Low complexity" evidence="1">
    <location>
        <begin position="2643"/>
        <end position="2667"/>
    </location>
</feature>
<reference evidence="4 6" key="2">
    <citation type="submission" date="2015-09" db="EMBL/GenBank/DDBJ databases">
        <authorList>
            <consortium name="Swine Surveillance"/>
        </authorList>
    </citation>
    <scope>NUCLEOTIDE SEQUENCE [LARGE SCALE GENOMIC DNA]</scope>
    <source>
        <strain evidence="4 6">5120</strain>
    </source>
</reference>
<feature type="region of interest" description="Disordered" evidence="1">
    <location>
        <begin position="2641"/>
        <end position="2719"/>
    </location>
</feature>
<keyword evidence="2" id="KW-0812">Transmembrane</keyword>
<evidence type="ECO:0000313" key="4">
    <source>
        <dbReference type="EMBL" id="CUH71884.1"/>
    </source>
</evidence>
<organism evidence="4 6">
    <name type="scientific">Thalassovita autumnalis</name>
    <dbReference type="NCBI Taxonomy" id="2072972"/>
    <lineage>
        <taxon>Bacteria</taxon>
        <taxon>Pseudomonadati</taxon>
        <taxon>Pseudomonadota</taxon>
        <taxon>Alphaproteobacteria</taxon>
        <taxon>Rhodobacterales</taxon>
        <taxon>Roseobacteraceae</taxon>
        <taxon>Thalassovita</taxon>
    </lineage>
</organism>
<accession>A0A0N7LWV9</accession>
<dbReference type="Proteomes" id="UP000051887">
    <property type="component" value="Unassembled WGS sequence"/>
</dbReference>
<dbReference type="EMBL" id="CYSB01000048">
    <property type="protein sequence ID" value="CUH70186.1"/>
    <property type="molecule type" value="Genomic_DNA"/>
</dbReference>
<protein>
    <submittedName>
        <fullName evidence="4">Uncharacterized protein</fullName>
    </submittedName>
</protein>